<reference evidence="2 3" key="1">
    <citation type="journal article" date="2012" name="Eukaryot. Cell">
        <title>Genome sequence of the Trichosporon asahii environmental strain CBS 8904.</title>
        <authorList>
            <person name="Yang R.Y."/>
            <person name="Li H.T."/>
            <person name="Zhu H."/>
            <person name="Zhou G.P."/>
            <person name="Wang M."/>
            <person name="Wang L."/>
        </authorList>
    </citation>
    <scope>NUCLEOTIDE SEQUENCE [LARGE SCALE GENOMIC DNA]</scope>
    <source>
        <strain evidence="2 3">CBS 8904</strain>
    </source>
</reference>
<feature type="compositionally biased region" description="Low complexity" evidence="1">
    <location>
        <begin position="611"/>
        <end position="634"/>
    </location>
</feature>
<feature type="compositionally biased region" description="Basic and acidic residues" evidence="1">
    <location>
        <begin position="488"/>
        <end position="506"/>
    </location>
</feature>
<evidence type="ECO:0000313" key="3">
    <source>
        <dbReference type="Proteomes" id="UP000006757"/>
    </source>
</evidence>
<comment type="caution">
    <text evidence="2">The sequence shown here is derived from an EMBL/GenBank/DDBJ whole genome shotgun (WGS) entry which is preliminary data.</text>
</comment>
<feature type="compositionally biased region" description="Low complexity" evidence="1">
    <location>
        <begin position="270"/>
        <end position="290"/>
    </location>
</feature>
<sequence length="1152" mass="122901">MPAPAAIESPAPARYTVHGDDDSMGDHAVADVTFSDLGFSSSDDEAGVFFGTPKAIERKIVASLSKTIPPSPASRDLALTAASGSSPSRSPAVKRVKKRDSREFLRRKTLLLAHPEVSPAEKVWEGNFYEKDPPTTEEQASPSSEGSNHQSPNILDMTTSLITTADVSPASSSSSLDLDIFNKSDTSLESDFDKENTDIPEPLDYTPEPEYIPDEPEPTAALTLGMREAQLIDLDSSLQLDLGGLNILDVDDPEVGHDLRPMESTADLLGSSDSESGDSSFRSTTSPMSSGAIETSLQTPAPVDVSQEPEEPATLPDSAEAVAALVNLVEPAVEEQNKPLSELATPLKALGTLEVEDLRRSTLKPGPRALARVSDASIVGSETSFASDLDSPKARGPVQIPVFSVPSPKHTPVRGLAPSSHDTFSVPEHSNDFALPSIDSPVPSPKPRQKPVPIAVITPEARQRVYEALPPSQRPSRILKSSHIRTSSKSENRPPTPTKEEVETKERAQIIRSELDTIFKAKCAGFGLPRPQNASTSMASSTTIAATPRRPVQEPVKGLAEATKVSPSKKVVKKALTTSGLPRPTSAIPTAKRRPESSLSRPTASTAAKIAPTARPPLAAARRTATTVPSRTTVPVTAVGRSSVMVPVRPAETPVRMKHAYEQPASVRTRPLAVGVGTRPTLGPAARLVRDPTSGGLVYATSGGQSFSAEFSVAPPRSPVAQFAPRSPAAHFTPRSPGFSLGRPTRPGVGPTPTPQRNFRLGTASRTGTLMGARRQPSPTKSSSVPTLLVQRDSDDPSEGSDSGSASGSKDAPKETQAANDTPKDQSTEAPESAETSDETVPAPESAPGHTDTEPNGSSSEPNGHAETKPSEPEPEKQKEKTPSPPAQPAPEPSTPVSASGRPRRTPKPVDRLVQAPVPTKAAVTPSIAPGLSEKELKTQTQRNTMRNQVYFCAIDRQIVRVPGPRPPSPTGSIRTLAEKEEEEQKAERDARARRRNRGSGDPSSSDDEPPVIEKVTVDSAPGDEEGETWKTPAKKRKRITSDEEDNTRNVRWDRALTVFRGGLGEAPRLRARSTEEGHDSLDTRRTASEEPARSALKAGAQIQLDRNGNAVDRPVEKLKRQKITVTAVFYDGEEPVPEPAKNTRSKKKKNA</sequence>
<feature type="region of interest" description="Disordered" evidence="1">
    <location>
        <begin position="531"/>
        <end position="634"/>
    </location>
</feature>
<feature type="region of interest" description="Disordered" evidence="1">
    <location>
        <begin position="1"/>
        <end position="22"/>
    </location>
</feature>
<dbReference type="InParanoid" id="K1WDY7"/>
<feature type="compositionally biased region" description="Polar residues" evidence="1">
    <location>
        <begin position="777"/>
        <end position="786"/>
    </location>
</feature>
<feature type="compositionally biased region" description="Polar residues" evidence="1">
    <location>
        <begin position="136"/>
        <end position="154"/>
    </location>
</feature>
<feature type="region of interest" description="Disordered" evidence="1">
    <location>
        <begin position="65"/>
        <end position="100"/>
    </location>
</feature>
<gene>
    <name evidence="2" type="ORF">A1Q2_05897</name>
</gene>
<feature type="compositionally biased region" description="Basic and acidic residues" evidence="1">
    <location>
        <begin position="1073"/>
        <end position="1093"/>
    </location>
</feature>
<dbReference type="AlphaFoldDB" id="K1WDY7"/>
<feature type="compositionally biased region" description="Low complexity" evidence="1">
    <location>
        <begin position="534"/>
        <end position="547"/>
    </location>
</feature>
<feature type="region of interest" description="Disordered" evidence="1">
    <location>
        <begin position="466"/>
        <end position="506"/>
    </location>
</feature>
<feature type="region of interest" description="Disordered" evidence="1">
    <location>
        <begin position="1131"/>
        <end position="1152"/>
    </location>
</feature>
<keyword evidence="3" id="KW-1185">Reference proteome</keyword>
<name>K1WDY7_TRIAC</name>
<accession>K1WDY7</accession>
<dbReference type="eggNOG" id="ENOG502SFMB">
    <property type="taxonomic scope" value="Eukaryota"/>
</dbReference>
<dbReference type="Proteomes" id="UP000006757">
    <property type="component" value="Unassembled WGS sequence"/>
</dbReference>
<dbReference type="OMA" id="FWTDPCI"/>
<feature type="region of interest" description="Disordered" evidence="1">
    <location>
        <begin position="122"/>
        <end position="154"/>
    </location>
</feature>
<feature type="compositionally biased region" description="Basic and acidic residues" evidence="1">
    <location>
        <begin position="122"/>
        <end position="134"/>
    </location>
</feature>
<feature type="compositionally biased region" description="Low complexity" evidence="1">
    <location>
        <begin position="800"/>
        <end position="810"/>
    </location>
</feature>
<feature type="region of interest" description="Disordered" evidence="1">
    <location>
        <begin position="382"/>
        <end position="452"/>
    </location>
</feature>
<feature type="compositionally biased region" description="Polar residues" evidence="1">
    <location>
        <begin position="597"/>
        <end position="606"/>
    </location>
</feature>
<dbReference type="HOGENOM" id="CLU_302855_0_0_1"/>
<dbReference type="OrthoDB" id="2148418at2759"/>
<protein>
    <submittedName>
        <fullName evidence="2">Uncharacterized protein</fullName>
    </submittedName>
</protein>
<feature type="compositionally biased region" description="Basic and acidic residues" evidence="1">
    <location>
        <begin position="864"/>
        <end position="882"/>
    </location>
</feature>
<feature type="region of interest" description="Disordered" evidence="1">
    <location>
        <begin position="720"/>
        <end position="944"/>
    </location>
</feature>
<feature type="compositionally biased region" description="Low complexity" evidence="1">
    <location>
        <begin position="81"/>
        <end position="91"/>
    </location>
</feature>
<evidence type="ECO:0000313" key="2">
    <source>
        <dbReference type="EMBL" id="EKC99818.1"/>
    </source>
</evidence>
<organism evidence="2 3">
    <name type="scientific">Trichosporon asahii var. asahii (strain CBS 8904)</name>
    <name type="common">Yeast</name>
    <dbReference type="NCBI Taxonomy" id="1220162"/>
    <lineage>
        <taxon>Eukaryota</taxon>
        <taxon>Fungi</taxon>
        <taxon>Dikarya</taxon>
        <taxon>Basidiomycota</taxon>
        <taxon>Agaricomycotina</taxon>
        <taxon>Tremellomycetes</taxon>
        <taxon>Trichosporonales</taxon>
        <taxon>Trichosporonaceae</taxon>
        <taxon>Trichosporon</taxon>
    </lineage>
</organism>
<feature type="compositionally biased region" description="Low complexity" evidence="1">
    <location>
        <begin position="1"/>
        <end position="13"/>
    </location>
</feature>
<feature type="compositionally biased region" description="Pro residues" evidence="1">
    <location>
        <begin position="883"/>
        <end position="894"/>
    </location>
</feature>
<feature type="region of interest" description="Disordered" evidence="1">
    <location>
        <begin position="186"/>
        <end position="217"/>
    </location>
</feature>
<dbReference type="STRING" id="1220162.K1WDY7"/>
<feature type="region of interest" description="Disordered" evidence="1">
    <location>
        <begin position="256"/>
        <end position="316"/>
    </location>
</feature>
<feature type="region of interest" description="Disordered" evidence="1">
    <location>
        <begin position="956"/>
        <end position="1118"/>
    </location>
</feature>
<dbReference type="EMBL" id="AMBO01000361">
    <property type="protein sequence ID" value="EKC99818.1"/>
    <property type="molecule type" value="Genomic_DNA"/>
</dbReference>
<evidence type="ECO:0000256" key="1">
    <source>
        <dbReference type="SAM" id="MobiDB-lite"/>
    </source>
</evidence>
<feature type="compositionally biased region" description="Low complexity" evidence="1">
    <location>
        <begin position="742"/>
        <end position="757"/>
    </location>
</feature>
<proteinExistence type="predicted"/>